<keyword evidence="2" id="KW-1185">Reference proteome</keyword>
<dbReference type="Proteomes" id="UP001163846">
    <property type="component" value="Unassembled WGS sequence"/>
</dbReference>
<dbReference type="AlphaFoldDB" id="A0AA38P2B2"/>
<evidence type="ECO:0000313" key="2">
    <source>
        <dbReference type="Proteomes" id="UP001163846"/>
    </source>
</evidence>
<comment type="caution">
    <text evidence="1">The sequence shown here is derived from an EMBL/GenBank/DDBJ whole genome shotgun (WGS) entry which is preliminary data.</text>
</comment>
<proteinExistence type="predicted"/>
<name>A0AA38P2B2_9AGAR</name>
<sequence>MLFLYSIRRCLTYSIVITALLAMTMFTSATPIPAEASESGHSLPTPSRPKWIAQMDYDPPEPSEDFRKILPKNYPTHKTREIHVIRDLDVRERLGEKFHTAFLKVYEKLALKVNGDMILHTYFDPSAGPPVVFTASGDSITFFMDCEARIYDQVAQTTGPSMYILRMSLVIHESGNGGVSAVSYYELAPIPGEVVRGRYK</sequence>
<evidence type="ECO:0000313" key="1">
    <source>
        <dbReference type="EMBL" id="KAJ3834994.1"/>
    </source>
</evidence>
<protein>
    <submittedName>
        <fullName evidence="1">Uncharacterized protein</fullName>
    </submittedName>
</protein>
<reference evidence="1" key="1">
    <citation type="submission" date="2022-08" db="EMBL/GenBank/DDBJ databases">
        <authorList>
            <consortium name="DOE Joint Genome Institute"/>
            <person name="Min B."/>
            <person name="Riley R."/>
            <person name="Sierra-Patev S."/>
            <person name="Naranjo-Ortiz M."/>
            <person name="Looney B."/>
            <person name="Konkel Z."/>
            <person name="Slot J.C."/>
            <person name="Sakamoto Y."/>
            <person name="Steenwyk J.L."/>
            <person name="Rokas A."/>
            <person name="Carro J."/>
            <person name="Camarero S."/>
            <person name="Ferreira P."/>
            <person name="Molpeceres G."/>
            <person name="Ruiz-Duenas F.J."/>
            <person name="Serrano A."/>
            <person name="Henrissat B."/>
            <person name="Drula E."/>
            <person name="Hughes K.W."/>
            <person name="Mata J.L."/>
            <person name="Ishikawa N.K."/>
            <person name="Vargas-Isla R."/>
            <person name="Ushijima S."/>
            <person name="Smith C.A."/>
            <person name="Ahrendt S."/>
            <person name="Andreopoulos W."/>
            <person name="He G."/>
            <person name="Labutti K."/>
            <person name="Lipzen A."/>
            <person name="Ng V."/>
            <person name="Sandor L."/>
            <person name="Barry K."/>
            <person name="Martinez A.T."/>
            <person name="Xiao Y."/>
            <person name="Gibbons J.G."/>
            <person name="Terashima K."/>
            <person name="Hibbett D.S."/>
            <person name="Grigoriev I.V."/>
        </authorList>
    </citation>
    <scope>NUCLEOTIDE SEQUENCE</scope>
    <source>
        <strain evidence="1">TFB9207</strain>
    </source>
</reference>
<dbReference type="EMBL" id="MU806460">
    <property type="protein sequence ID" value="KAJ3834994.1"/>
    <property type="molecule type" value="Genomic_DNA"/>
</dbReference>
<organism evidence="1 2">
    <name type="scientific">Lentinula raphanica</name>
    <dbReference type="NCBI Taxonomy" id="153919"/>
    <lineage>
        <taxon>Eukaryota</taxon>
        <taxon>Fungi</taxon>
        <taxon>Dikarya</taxon>
        <taxon>Basidiomycota</taxon>
        <taxon>Agaricomycotina</taxon>
        <taxon>Agaricomycetes</taxon>
        <taxon>Agaricomycetidae</taxon>
        <taxon>Agaricales</taxon>
        <taxon>Marasmiineae</taxon>
        <taxon>Omphalotaceae</taxon>
        <taxon>Lentinula</taxon>
    </lineage>
</organism>
<gene>
    <name evidence="1" type="ORF">F5878DRAFT_332490</name>
</gene>
<accession>A0AA38P2B2</accession>